<reference evidence="1" key="1">
    <citation type="submission" date="2023-07" db="EMBL/GenBank/DDBJ databases">
        <title>Functional and genomic diversity of the sorghum phyllosphere microbiome.</title>
        <authorList>
            <person name="Shade A."/>
        </authorList>
    </citation>
    <scope>NUCLEOTIDE SEQUENCE</scope>
    <source>
        <strain evidence="1">SORGH_AS_0908</strain>
    </source>
</reference>
<sequence length="273" mass="28171">MLAVSTAGTTGALAQTRANSTTMLPVWNSNGQVEGALILEPTDEAAAGARWRMGRNTLSAAFGLDAGESLGLLCNNRNGIGSSISSLITYCNVARLDDDGQNNGQHLSATTSLSRPGGKVGLSLGSGHDTLPAWMTGNGVSPGRFEQNDLAVFGQKNLGREGFVTIGGTVAHAKLVPASELTSIPDQWTSRSLSLGGGYGAFSGSIIGRVVDAPGQPGKWEGLGVGVTWRTPWSGQLTVGAENIVTSGKNPFAPNSPIGDDGTVPYVRYEQDL</sequence>
<dbReference type="AlphaFoldDB" id="A0AAW8G7F9"/>
<evidence type="ECO:0008006" key="3">
    <source>
        <dbReference type="Google" id="ProtNLM"/>
    </source>
</evidence>
<dbReference type="RefSeq" id="WP_307183954.1">
    <property type="nucleotide sequence ID" value="NZ_JAUTBB010000001.1"/>
</dbReference>
<dbReference type="EMBL" id="JAUTBB010000001">
    <property type="protein sequence ID" value="MDQ1118299.1"/>
    <property type="molecule type" value="Genomic_DNA"/>
</dbReference>
<gene>
    <name evidence="1" type="ORF">QE383_000607</name>
</gene>
<evidence type="ECO:0000313" key="1">
    <source>
        <dbReference type="EMBL" id="MDQ1118299.1"/>
    </source>
</evidence>
<organism evidence="1 2">
    <name type="scientific">Pseudoxanthomonas winnipegensis</name>
    <dbReference type="NCBI Taxonomy" id="2480810"/>
    <lineage>
        <taxon>Bacteria</taxon>
        <taxon>Pseudomonadati</taxon>
        <taxon>Pseudomonadota</taxon>
        <taxon>Gammaproteobacteria</taxon>
        <taxon>Lysobacterales</taxon>
        <taxon>Lysobacteraceae</taxon>
        <taxon>Pseudoxanthomonas</taxon>
    </lineage>
</organism>
<dbReference type="Proteomes" id="UP001234354">
    <property type="component" value="Unassembled WGS sequence"/>
</dbReference>
<proteinExistence type="predicted"/>
<comment type="caution">
    <text evidence="1">The sequence shown here is derived from an EMBL/GenBank/DDBJ whole genome shotgun (WGS) entry which is preliminary data.</text>
</comment>
<protein>
    <recommendedName>
        <fullName evidence="3">Secreted protein</fullName>
    </recommendedName>
</protein>
<evidence type="ECO:0000313" key="2">
    <source>
        <dbReference type="Proteomes" id="UP001234354"/>
    </source>
</evidence>
<accession>A0AAW8G7F9</accession>
<name>A0AAW8G7F9_9GAMM</name>